<name>A0ACC0DJ26_9PEZI</name>
<evidence type="ECO:0000313" key="1">
    <source>
        <dbReference type="EMBL" id="KAI6092764.1"/>
    </source>
</evidence>
<reference evidence="1 2" key="1">
    <citation type="journal article" date="2022" name="New Phytol.">
        <title>Ecological generalism drives hyperdiversity of secondary metabolite gene clusters in xylarialean endophytes.</title>
        <authorList>
            <person name="Franco M.E.E."/>
            <person name="Wisecaver J.H."/>
            <person name="Arnold A.E."/>
            <person name="Ju Y.M."/>
            <person name="Slot J.C."/>
            <person name="Ahrendt S."/>
            <person name="Moore L.P."/>
            <person name="Eastman K.E."/>
            <person name="Scott K."/>
            <person name="Konkel Z."/>
            <person name="Mondo S.J."/>
            <person name="Kuo A."/>
            <person name="Hayes R.D."/>
            <person name="Haridas S."/>
            <person name="Andreopoulos B."/>
            <person name="Riley R."/>
            <person name="LaButti K."/>
            <person name="Pangilinan J."/>
            <person name="Lipzen A."/>
            <person name="Amirebrahimi M."/>
            <person name="Yan J."/>
            <person name="Adam C."/>
            <person name="Keymanesh K."/>
            <person name="Ng V."/>
            <person name="Louie K."/>
            <person name="Northen T."/>
            <person name="Drula E."/>
            <person name="Henrissat B."/>
            <person name="Hsieh H.M."/>
            <person name="Youens-Clark K."/>
            <person name="Lutzoni F."/>
            <person name="Miadlikowska J."/>
            <person name="Eastwood D.C."/>
            <person name="Hamelin R.C."/>
            <person name="Grigoriev I.V."/>
            <person name="U'Ren J.M."/>
        </authorList>
    </citation>
    <scope>NUCLEOTIDE SEQUENCE [LARGE SCALE GENOMIC DNA]</scope>
    <source>
        <strain evidence="1 2">ER1909</strain>
    </source>
</reference>
<organism evidence="1 2">
    <name type="scientific">Hypoxylon rubiginosum</name>
    <dbReference type="NCBI Taxonomy" id="110542"/>
    <lineage>
        <taxon>Eukaryota</taxon>
        <taxon>Fungi</taxon>
        <taxon>Dikarya</taxon>
        <taxon>Ascomycota</taxon>
        <taxon>Pezizomycotina</taxon>
        <taxon>Sordariomycetes</taxon>
        <taxon>Xylariomycetidae</taxon>
        <taxon>Xylariales</taxon>
        <taxon>Hypoxylaceae</taxon>
        <taxon>Hypoxylon</taxon>
    </lineage>
</organism>
<comment type="caution">
    <text evidence="1">The sequence shown here is derived from an EMBL/GenBank/DDBJ whole genome shotgun (WGS) entry which is preliminary data.</text>
</comment>
<sequence>MSTPYIPRAAAMFGVPPGVEPYMPPPPPFRSPSSRYKSRSSSIVSFGSDSKLVGLRYDQTVQAEPPIPIPPPRSSRRPPPRPISCNTPRSPVVIPPPRPAPPTEKHPALRTISSPQSFEEARKRDSAHGAPTTPTSSWTIHEDSETDDEDPFAYENIQKFPEVRPLQLRTRSVSPSLYTYAHKDEVQSHYEERERASESHSRTSAPSSSPALSDGGTVSPTSPTTPPANFSKRFARSFSLRSNSSKSSGSKMKRLRKKSASDGAPCANPGYPLIGQDGAAPNSPNPPPSGRLSPAPSSDPHGSPIILTSIPTESLLEDDFMTQLSFSKRGSIVFRTKHTRKSSRNMAVMADQDSGFGSENVVSEHREPRTFPLVPAYERGIDNYGSASASASVSGATDTLINAPPTPRRLPPSVRLISPEAEKESQKVRSLYESGESLSWEDGARQSSIDERLQPAAEYPSKEDENDAVNDEAGRPTRTSDSTSSPPLDKDARHEYELAGGIEDWEGVEGEDVDRYGFISVQQPRESSRPTTPNENTTTSVQYSPRKQRNVLVRKDAASLSLRIKRGPRRKVSARSLNTQASELSTASHRSALSAIRQATNLLPHNRDRRLIDEAGDILAAPPGLSDIVEDGLAEKKSAELKLKETERAEKWRRMAKVIKSGADGQGMVFEFDMKHPKLVKRTWKGIPDCWRSAAWYSFLIASAQSSNEPFATDEQLKADFHRLIEEPSPDDGQIDLDVPRTINQHIMFRRRYRGGQRLLFRVLHALSLYFPDTGYVQGMAPLAATFLSYYEEEACFTMLVRLWKYRGLNRIYQSGFEELMGALKDFERDWLGNRDVASKLTELCIDPTAYATKWYLTLFNLSIPFAVQLRVWDAFILLGSSPDTPAVADAASKVAAEPSSKGLEILHATSLAIIDTLRPSLLDSDFENAMKSLTSWVPIKDEQGFLDLVQLEYRRHQSKQKI</sequence>
<keyword evidence="2" id="KW-1185">Reference proteome</keyword>
<dbReference type="EMBL" id="MU394282">
    <property type="protein sequence ID" value="KAI6092764.1"/>
    <property type="molecule type" value="Genomic_DNA"/>
</dbReference>
<evidence type="ECO:0000313" key="2">
    <source>
        <dbReference type="Proteomes" id="UP001497680"/>
    </source>
</evidence>
<accession>A0ACC0DJ26</accession>
<dbReference type="Proteomes" id="UP001497680">
    <property type="component" value="Unassembled WGS sequence"/>
</dbReference>
<gene>
    <name evidence="1" type="ORF">F4821DRAFT_110777</name>
</gene>
<protein>
    <submittedName>
        <fullName evidence="1">Rab-GTPase-TBC domain-containing protein</fullName>
    </submittedName>
</protein>
<proteinExistence type="predicted"/>